<dbReference type="RefSeq" id="WP_110569389.1">
    <property type="nucleotide sequence ID" value="NZ_CP137147.1"/>
</dbReference>
<dbReference type="Proteomes" id="UP000247814">
    <property type="component" value="Unassembled WGS sequence"/>
</dbReference>
<evidence type="ECO:0000256" key="2">
    <source>
        <dbReference type="SAM" id="SignalP"/>
    </source>
</evidence>
<dbReference type="EMBL" id="NKUA01000011">
    <property type="protein sequence ID" value="PYD78836.1"/>
    <property type="molecule type" value="Genomic_DNA"/>
</dbReference>
<dbReference type="OrthoDB" id="9805301at2"/>
<dbReference type="CDD" id="cd03397">
    <property type="entry name" value="PAP2_acid_phosphatase"/>
    <property type="match status" value="1"/>
</dbReference>
<feature type="signal peptide" evidence="2">
    <location>
        <begin position="1"/>
        <end position="32"/>
    </location>
</feature>
<organism evidence="4 5">
    <name type="scientific">Komagataeibacter sucrofermentans</name>
    <dbReference type="NCBI Taxonomy" id="1053551"/>
    <lineage>
        <taxon>Bacteria</taxon>
        <taxon>Pseudomonadati</taxon>
        <taxon>Pseudomonadota</taxon>
        <taxon>Alphaproteobacteria</taxon>
        <taxon>Acetobacterales</taxon>
        <taxon>Acetobacteraceae</taxon>
        <taxon>Komagataeibacter</taxon>
    </lineage>
</organism>
<dbReference type="InterPro" id="IPR001011">
    <property type="entry name" value="Acid_Pase_classA_bac"/>
</dbReference>
<comment type="catalytic activity">
    <reaction evidence="1">
        <text>a phosphate monoester + H2O = an alcohol + phosphate</text>
        <dbReference type="Rhea" id="RHEA:15017"/>
        <dbReference type="ChEBI" id="CHEBI:15377"/>
        <dbReference type="ChEBI" id="CHEBI:30879"/>
        <dbReference type="ChEBI" id="CHEBI:43474"/>
        <dbReference type="ChEBI" id="CHEBI:67140"/>
        <dbReference type="EC" id="3.1.3.2"/>
    </reaction>
</comment>
<dbReference type="SMART" id="SM00014">
    <property type="entry name" value="acidPPc"/>
    <property type="match status" value="1"/>
</dbReference>
<evidence type="ECO:0000259" key="3">
    <source>
        <dbReference type="SMART" id="SM00014"/>
    </source>
</evidence>
<evidence type="ECO:0000313" key="5">
    <source>
        <dbReference type="Proteomes" id="UP000247814"/>
    </source>
</evidence>
<name>A0A318QGU0_9PROT</name>
<sequence>MTRSRPAALFAHPAWGLGLPLLAGLFAAAALASTPCPAADPLEPTTPETGYFTPATQPDATAYLPPPPQPGTVRQANDDQAFAATRALRGSPRWALATADADLHENALLHSFSCAASLPLSTRNAPKLSAIIHKMDVSEIADMRQSKAYWHRPRPFIGNSQPICTEKDRAHLATSGAYPSGHTMLGWSTALVLAELLPDRATQILQRGRVFGESRIICGVHWESDVQAGYMLGSAEIAALHGSPAFRADMDTARTELAALRGKAPTAATPSCALEQEAASHSPL</sequence>
<evidence type="ECO:0000313" key="4">
    <source>
        <dbReference type="EMBL" id="PYD78836.1"/>
    </source>
</evidence>
<dbReference type="GO" id="GO:0030288">
    <property type="term" value="C:outer membrane-bounded periplasmic space"/>
    <property type="evidence" value="ECO:0007669"/>
    <property type="project" value="InterPro"/>
</dbReference>
<proteinExistence type="inferred from homology"/>
<reference evidence="4 5" key="1">
    <citation type="submission" date="2017-07" db="EMBL/GenBank/DDBJ databases">
        <title>A draft genome sequence of Komagataeibacter sucrofermentans LMG 18788.</title>
        <authorList>
            <person name="Skraban J."/>
            <person name="Cleenwerck I."/>
            <person name="Vandamme P."/>
            <person name="Trcek J."/>
        </authorList>
    </citation>
    <scope>NUCLEOTIDE SEQUENCE [LARGE SCALE GENOMIC DNA]</scope>
    <source>
        <strain evidence="4 5">LMG 18788</strain>
    </source>
</reference>
<gene>
    <name evidence="4" type="ORF">CFR77_09360</name>
</gene>
<comment type="similarity">
    <text evidence="1">Belongs to the class A bacterial acid phosphatase family.</text>
</comment>
<dbReference type="EC" id="3.1.3.2" evidence="1"/>
<dbReference type="GO" id="GO:0003993">
    <property type="term" value="F:acid phosphatase activity"/>
    <property type="evidence" value="ECO:0007669"/>
    <property type="project" value="UniProtKB-EC"/>
</dbReference>
<dbReference type="PIRSF" id="PIRSF000897">
    <property type="entry name" value="Acid_Ptase_ClsA"/>
    <property type="match status" value="1"/>
</dbReference>
<dbReference type="InterPro" id="IPR000326">
    <property type="entry name" value="PAP2/HPO"/>
</dbReference>
<dbReference type="SUPFAM" id="SSF48317">
    <property type="entry name" value="Acid phosphatase/Vanadium-dependent haloperoxidase"/>
    <property type="match status" value="1"/>
</dbReference>
<protein>
    <recommendedName>
        <fullName evidence="1">Acid phosphatase</fullName>
        <ecNumber evidence="1">3.1.3.2</ecNumber>
    </recommendedName>
</protein>
<dbReference type="AlphaFoldDB" id="A0A318QGU0"/>
<accession>A0A318QGU0</accession>
<dbReference type="InterPro" id="IPR036938">
    <property type="entry name" value="PAP2/HPO_sf"/>
</dbReference>
<evidence type="ECO:0000256" key="1">
    <source>
        <dbReference type="PIRNR" id="PIRNR000897"/>
    </source>
</evidence>
<dbReference type="PRINTS" id="PR00483">
    <property type="entry name" value="BACPHPHTASE"/>
</dbReference>
<keyword evidence="5" id="KW-1185">Reference proteome</keyword>
<keyword evidence="2" id="KW-0732">Signal</keyword>
<feature type="domain" description="Phosphatidic acid phosphatase type 2/haloperoxidase" evidence="3">
    <location>
        <begin position="126"/>
        <end position="241"/>
    </location>
</feature>
<feature type="chain" id="PRO_5016466358" description="Acid phosphatase" evidence="2">
    <location>
        <begin position="33"/>
        <end position="284"/>
    </location>
</feature>
<dbReference type="Gene3D" id="1.20.144.10">
    <property type="entry name" value="Phosphatidic acid phosphatase type 2/haloperoxidase"/>
    <property type="match status" value="1"/>
</dbReference>
<dbReference type="Pfam" id="PF01569">
    <property type="entry name" value="PAP2"/>
    <property type="match status" value="1"/>
</dbReference>
<comment type="caution">
    <text evidence="4">The sequence shown here is derived from an EMBL/GenBank/DDBJ whole genome shotgun (WGS) entry which is preliminary data.</text>
</comment>
<keyword evidence="1" id="KW-0378">Hydrolase</keyword>